<name>A0ABS3LIH0_9ENTE</name>
<protein>
    <submittedName>
        <fullName evidence="2">Uncharacterized protein</fullName>
    </submittedName>
</protein>
<dbReference type="EMBL" id="JAFREM010000033">
    <property type="protein sequence ID" value="MBO1308506.1"/>
    <property type="molecule type" value="Genomic_DNA"/>
</dbReference>
<feature type="transmembrane region" description="Helical" evidence="1">
    <location>
        <begin position="89"/>
        <end position="112"/>
    </location>
</feature>
<keyword evidence="3" id="KW-1185">Reference proteome</keyword>
<dbReference type="Proteomes" id="UP000664601">
    <property type="component" value="Unassembled WGS sequence"/>
</dbReference>
<reference evidence="2 3" key="1">
    <citation type="submission" date="2021-03" db="EMBL/GenBank/DDBJ databases">
        <title>Enterococcal diversity collection.</title>
        <authorList>
            <person name="Gilmore M.S."/>
            <person name="Schwartzman J."/>
            <person name="Van Tyne D."/>
            <person name="Martin M."/>
            <person name="Earl A.M."/>
            <person name="Manson A.L."/>
            <person name="Straub T."/>
            <person name="Salamzade R."/>
            <person name="Saavedra J."/>
            <person name="Lebreton F."/>
            <person name="Prichula J."/>
            <person name="Schaufler K."/>
            <person name="Gaca A."/>
            <person name="Sgardioli B."/>
            <person name="Wagenaar J."/>
            <person name="Strong T."/>
        </authorList>
    </citation>
    <scope>NUCLEOTIDE SEQUENCE [LARGE SCALE GENOMIC DNA]</scope>
    <source>
        <strain evidence="2 3">669A</strain>
    </source>
</reference>
<keyword evidence="1" id="KW-0472">Membrane</keyword>
<proteinExistence type="predicted"/>
<evidence type="ECO:0000256" key="1">
    <source>
        <dbReference type="SAM" id="Phobius"/>
    </source>
</evidence>
<comment type="caution">
    <text evidence="2">The sequence shown here is derived from an EMBL/GenBank/DDBJ whole genome shotgun (WGS) entry which is preliminary data.</text>
</comment>
<evidence type="ECO:0000313" key="2">
    <source>
        <dbReference type="EMBL" id="MBO1308506.1"/>
    </source>
</evidence>
<organism evidence="2 3">
    <name type="scientific">Candidatus Enterococcus moelleringii</name>
    <dbReference type="NCBI Taxonomy" id="2815325"/>
    <lineage>
        <taxon>Bacteria</taxon>
        <taxon>Bacillati</taxon>
        <taxon>Bacillota</taxon>
        <taxon>Bacilli</taxon>
        <taxon>Lactobacillales</taxon>
        <taxon>Enterococcaceae</taxon>
        <taxon>Enterococcus</taxon>
    </lineage>
</organism>
<keyword evidence="1" id="KW-0812">Transmembrane</keyword>
<evidence type="ECO:0000313" key="3">
    <source>
        <dbReference type="Proteomes" id="UP000664601"/>
    </source>
</evidence>
<accession>A0ABS3LIH0</accession>
<keyword evidence="1" id="KW-1133">Transmembrane helix</keyword>
<dbReference type="RefSeq" id="WP_207675498.1">
    <property type="nucleotide sequence ID" value="NZ_JAFREM010000033.1"/>
</dbReference>
<feature type="transmembrane region" description="Helical" evidence="1">
    <location>
        <begin position="55"/>
        <end position="73"/>
    </location>
</feature>
<gene>
    <name evidence="2" type="ORF">JZO70_20195</name>
</gene>
<feature type="transmembrane region" description="Helical" evidence="1">
    <location>
        <begin position="27"/>
        <end position="48"/>
    </location>
</feature>
<sequence length="116" mass="13235">MNGNHLQKLPFLYFLLPYVHLSLMVDFYLHSLAGIIGSVLITSFLGFYARKIRQVPFLITANFINIILTYLIIRIKGLLQIPHTGYSPYLAVTLLLLLFILAQAVGVFWGGFYTRN</sequence>